<keyword evidence="5 6" id="KW-0472">Membrane</keyword>
<keyword evidence="9" id="KW-1185">Reference proteome</keyword>
<evidence type="ECO:0000259" key="7">
    <source>
        <dbReference type="Pfam" id="PF00482"/>
    </source>
</evidence>
<feature type="transmembrane region" description="Helical" evidence="6">
    <location>
        <begin position="310"/>
        <end position="329"/>
    </location>
</feature>
<proteinExistence type="predicted"/>
<evidence type="ECO:0000313" key="9">
    <source>
        <dbReference type="Proteomes" id="UP000241158"/>
    </source>
</evidence>
<dbReference type="Gene3D" id="1.20.81.30">
    <property type="entry name" value="Type II secretion system (T2SS), domain F"/>
    <property type="match status" value="1"/>
</dbReference>
<evidence type="ECO:0000256" key="4">
    <source>
        <dbReference type="ARBA" id="ARBA00022989"/>
    </source>
</evidence>
<evidence type="ECO:0000256" key="6">
    <source>
        <dbReference type="SAM" id="Phobius"/>
    </source>
</evidence>
<evidence type="ECO:0000256" key="2">
    <source>
        <dbReference type="ARBA" id="ARBA00022475"/>
    </source>
</evidence>
<feature type="transmembrane region" description="Helical" evidence="6">
    <location>
        <begin position="278"/>
        <end position="298"/>
    </location>
</feature>
<feature type="transmembrane region" description="Helical" evidence="6">
    <location>
        <begin position="6"/>
        <end position="27"/>
    </location>
</feature>
<feature type="transmembrane region" description="Helical" evidence="6">
    <location>
        <begin position="110"/>
        <end position="128"/>
    </location>
</feature>
<dbReference type="AlphaFoldDB" id="A0A2P7B0J6"/>
<keyword evidence="2" id="KW-1003">Cell membrane</keyword>
<comment type="caution">
    <text evidence="8">The sequence shown here is derived from an EMBL/GenBank/DDBJ whole genome shotgun (WGS) entry which is preliminary data.</text>
</comment>
<organism evidence="8 9">
    <name type="scientific">Phyllobacterium endophyticum</name>
    <dbReference type="NCBI Taxonomy" id="1149773"/>
    <lineage>
        <taxon>Bacteria</taxon>
        <taxon>Pseudomonadati</taxon>
        <taxon>Pseudomonadota</taxon>
        <taxon>Alphaproteobacteria</taxon>
        <taxon>Hyphomicrobiales</taxon>
        <taxon>Phyllobacteriaceae</taxon>
        <taxon>Phyllobacterium</taxon>
    </lineage>
</organism>
<dbReference type="Proteomes" id="UP000241158">
    <property type="component" value="Unassembled WGS sequence"/>
</dbReference>
<sequence length="337" mass="37477">MFGLDLAQLGFVALVVVAVAALAYVFFFESIASQKKTEERLNEVKLAATDSLGKFTVRDKQAEAIKRRKSVQDTLKDLEQRQKLRDKNIKSPPLKMLIQQAGMKVTMPRFYLYSALAGIVATVLGLLFGSPLYLAPGLFLAGALGLPRWFIYFRRRRRIKAFLNEFPNAIDVIVRAIRSGLPLNDGIRLIAQEAQEPVRGEFRRIVDNQQVGVSIPEAAMRMSEYMPCAEASFFGIVIQIQSQAGGNLSEALGNLSRVLRDRKKMAAKVQALSMEAKASAYIIGALPFIVAFLVYLTSPKYIMILFNTSSGNFLLACAGAWMSIGIMVMKKMINFKF</sequence>
<comment type="subcellular location">
    <subcellularLocation>
        <location evidence="1">Cell membrane</location>
        <topology evidence="1">Multi-pass membrane protein</topology>
    </subcellularLocation>
</comment>
<name>A0A2P7B0J6_9HYPH</name>
<dbReference type="GO" id="GO:0005886">
    <property type="term" value="C:plasma membrane"/>
    <property type="evidence" value="ECO:0007669"/>
    <property type="project" value="UniProtKB-SubCell"/>
</dbReference>
<dbReference type="OrthoDB" id="9803381at2"/>
<feature type="transmembrane region" description="Helical" evidence="6">
    <location>
        <begin position="134"/>
        <end position="153"/>
    </location>
</feature>
<evidence type="ECO:0000313" key="8">
    <source>
        <dbReference type="EMBL" id="PSH59975.1"/>
    </source>
</evidence>
<dbReference type="InterPro" id="IPR042094">
    <property type="entry name" value="T2SS_GspF_sf"/>
</dbReference>
<dbReference type="Pfam" id="PF00482">
    <property type="entry name" value="T2SSF"/>
    <property type="match status" value="1"/>
</dbReference>
<evidence type="ECO:0000256" key="5">
    <source>
        <dbReference type="ARBA" id="ARBA00023136"/>
    </source>
</evidence>
<dbReference type="EMBL" id="PGGN01000001">
    <property type="protein sequence ID" value="PSH59975.1"/>
    <property type="molecule type" value="Genomic_DNA"/>
</dbReference>
<gene>
    <name evidence="8" type="ORF">CU100_04415</name>
</gene>
<evidence type="ECO:0000256" key="3">
    <source>
        <dbReference type="ARBA" id="ARBA00022692"/>
    </source>
</evidence>
<protein>
    <submittedName>
        <fullName evidence="8">Pilus assembly protein</fullName>
    </submittedName>
</protein>
<reference evidence="9" key="1">
    <citation type="submission" date="2017-11" db="EMBL/GenBank/DDBJ databases">
        <authorList>
            <person name="Kuznetsova I."/>
            <person name="Sazanova A."/>
            <person name="Chirak E."/>
            <person name="Safronova V."/>
            <person name="Willems A."/>
        </authorList>
    </citation>
    <scope>NUCLEOTIDE SEQUENCE [LARGE SCALE GENOMIC DNA]</scope>
    <source>
        <strain evidence="9">PEPV15</strain>
    </source>
</reference>
<dbReference type="PANTHER" id="PTHR35007">
    <property type="entry name" value="INTEGRAL MEMBRANE PROTEIN-RELATED"/>
    <property type="match status" value="1"/>
</dbReference>
<keyword evidence="4 6" id="KW-1133">Transmembrane helix</keyword>
<evidence type="ECO:0000256" key="1">
    <source>
        <dbReference type="ARBA" id="ARBA00004651"/>
    </source>
</evidence>
<keyword evidence="3 6" id="KW-0812">Transmembrane</keyword>
<feature type="domain" description="Type II secretion system protein GspF" evidence="7">
    <location>
        <begin position="170"/>
        <end position="294"/>
    </location>
</feature>
<dbReference type="InterPro" id="IPR018076">
    <property type="entry name" value="T2SS_GspF_dom"/>
</dbReference>
<accession>A0A2P7B0J6</accession>
<dbReference type="RefSeq" id="WP_106715285.1">
    <property type="nucleotide sequence ID" value="NZ_JACHXT010000002.1"/>
</dbReference>
<dbReference type="PANTHER" id="PTHR35007:SF1">
    <property type="entry name" value="PILUS ASSEMBLY PROTEIN"/>
    <property type="match status" value="1"/>
</dbReference>